<dbReference type="Proteomes" id="UP000009168">
    <property type="component" value="Unassembled WGS sequence"/>
</dbReference>
<feature type="region of interest" description="Disordered" evidence="2">
    <location>
        <begin position="1531"/>
        <end position="1781"/>
    </location>
</feature>
<feature type="compositionally biased region" description="Low complexity" evidence="2">
    <location>
        <begin position="1137"/>
        <end position="1147"/>
    </location>
</feature>
<feature type="compositionally biased region" description="Polar residues" evidence="2">
    <location>
        <begin position="1358"/>
        <end position="1370"/>
    </location>
</feature>
<feature type="compositionally biased region" description="Basic and acidic residues" evidence="2">
    <location>
        <begin position="748"/>
        <end position="758"/>
    </location>
</feature>
<feature type="compositionally biased region" description="Acidic residues" evidence="2">
    <location>
        <begin position="1432"/>
        <end position="1460"/>
    </location>
</feature>
<feature type="compositionally biased region" description="Basic and acidic residues" evidence="2">
    <location>
        <begin position="1098"/>
        <end position="1112"/>
    </location>
</feature>
<feature type="coiled-coil region" evidence="1">
    <location>
        <begin position="799"/>
        <end position="833"/>
    </location>
</feature>
<keyword evidence="4" id="KW-1185">Reference proteome</keyword>
<dbReference type="STRING" id="312017.I7MLT5"/>
<dbReference type="RefSeq" id="XP_001023278.2">
    <property type="nucleotide sequence ID" value="XM_001023278.3"/>
</dbReference>
<feature type="region of interest" description="Disordered" evidence="2">
    <location>
        <begin position="1431"/>
        <end position="1460"/>
    </location>
</feature>
<feature type="compositionally biased region" description="Polar residues" evidence="2">
    <location>
        <begin position="1680"/>
        <end position="1715"/>
    </location>
</feature>
<dbReference type="OrthoDB" id="305988at2759"/>
<feature type="compositionally biased region" description="Basic and acidic residues" evidence="2">
    <location>
        <begin position="1716"/>
        <end position="1781"/>
    </location>
</feature>
<reference evidence="4" key="1">
    <citation type="journal article" date="2006" name="PLoS Biol.">
        <title>Macronuclear genome sequence of the ciliate Tetrahymena thermophila, a model eukaryote.</title>
        <authorList>
            <person name="Eisen J.A."/>
            <person name="Coyne R.S."/>
            <person name="Wu M."/>
            <person name="Wu D."/>
            <person name="Thiagarajan M."/>
            <person name="Wortman J.R."/>
            <person name="Badger J.H."/>
            <person name="Ren Q."/>
            <person name="Amedeo P."/>
            <person name="Jones K.M."/>
            <person name="Tallon L.J."/>
            <person name="Delcher A.L."/>
            <person name="Salzberg S.L."/>
            <person name="Silva J.C."/>
            <person name="Haas B.J."/>
            <person name="Majoros W.H."/>
            <person name="Farzad M."/>
            <person name="Carlton J.M."/>
            <person name="Smith R.K. Jr."/>
            <person name="Garg J."/>
            <person name="Pearlman R.E."/>
            <person name="Karrer K.M."/>
            <person name="Sun L."/>
            <person name="Manning G."/>
            <person name="Elde N.C."/>
            <person name="Turkewitz A.P."/>
            <person name="Asai D.J."/>
            <person name="Wilkes D.E."/>
            <person name="Wang Y."/>
            <person name="Cai H."/>
            <person name="Collins K."/>
            <person name="Stewart B.A."/>
            <person name="Lee S.R."/>
            <person name="Wilamowska K."/>
            <person name="Weinberg Z."/>
            <person name="Ruzzo W.L."/>
            <person name="Wloga D."/>
            <person name="Gaertig J."/>
            <person name="Frankel J."/>
            <person name="Tsao C.-C."/>
            <person name="Gorovsky M.A."/>
            <person name="Keeling P.J."/>
            <person name="Waller R.F."/>
            <person name="Patron N.J."/>
            <person name="Cherry J.M."/>
            <person name="Stover N.A."/>
            <person name="Krieger C.J."/>
            <person name="del Toro C."/>
            <person name="Ryder H.F."/>
            <person name="Williamson S.C."/>
            <person name="Barbeau R.A."/>
            <person name="Hamilton E.P."/>
            <person name="Orias E."/>
        </authorList>
    </citation>
    <scope>NUCLEOTIDE SEQUENCE [LARGE SCALE GENOMIC DNA]</scope>
    <source>
        <strain evidence="4">SB210</strain>
    </source>
</reference>
<proteinExistence type="predicted"/>
<dbReference type="KEGG" id="tet:TTHERM_00444160"/>
<accession>I7MLT5</accession>
<dbReference type="GeneID" id="7834604"/>
<evidence type="ECO:0000313" key="3">
    <source>
        <dbReference type="EMBL" id="EAS03033.2"/>
    </source>
</evidence>
<name>I7MLT5_TETTS</name>
<feature type="compositionally biased region" description="Basic residues" evidence="2">
    <location>
        <begin position="1531"/>
        <end position="1550"/>
    </location>
</feature>
<feature type="region of interest" description="Disordered" evidence="2">
    <location>
        <begin position="730"/>
        <end position="763"/>
    </location>
</feature>
<protein>
    <submittedName>
        <fullName evidence="3">Uncharacterized protein</fullName>
    </submittedName>
</protein>
<feature type="compositionally biased region" description="Basic residues" evidence="2">
    <location>
        <begin position="1611"/>
        <end position="1622"/>
    </location>
</feature>
<dbReference type="eggNOG" id="ENOG502RT0G">
    <property type="taxonomic scope" value="Eukaryota"/>
</dbReference>
<organism evidence="3 4">
    <name type="scientific">Tetrahymena thermophila (strain SB210)</name>
    <dbReference type="NCBI Taxonomy" id="312017"/>
    <lineage>
        <taxon>Eukaryota</taxon>
        <taxon>Sar</taxon>
        <taxon>Alveolata</taxon>
        <taxon>Ciliophora</taxon>
        <taxon>Intramacronucleata</taxon>
        <taxon>Oligohymenophorea</taxon>
        <taxon>Hymenostomatida</taxon>
        <taxon>Tetrahymenina</taxon>
        <taxon>Tetrahymenidae</taxon>
        <taxon>Tetrahymena</taxon>
    </lineage>
</organism>
<gene>
    <name evidence="3" type="ORF">TTHERM_00444160</name>
</gene>
<feature type="region of interest" description="Disordered" evidence="2">
    <location>
        <begin position="915"/>
        <end position="934"/>
    </location>
</feature>
<feature type="compositionally biased region" description="Basic and acidic residues" evidence="2">
    <location>
        <begin position="1552"/>
        <end position="1577"/>
    </location>
</feature>
<feature type="region of interest" description="Disordered" evidence="2">
    <location>
        <begin position="1098"/>
        <end position="1147"/>
    </location>
</feature>
<keyword evidence="1" id="KW-0175">Coiled coil</keyword>
<feature type="region of interest" description="Disordered" evidence="2">
    <location>
        <begin position="1350"/>
        <end position="1370"/>
    </location>
</feature>
<dbReference type="EMBL" id="GG662504">
    <property type="protein sequence ID" value="EAS03033.2"/>
    <property type="molecule type" value="Genomic_DNA"/>
</dbReference>
<evidence type="ECO:0000256" key="1">
    <source>
        <dbReference type="SAM" id="Coils"/>
    </source>
</evidence>
<dbReference type="InParanoid" id="I7MLT5"/>
<evidence type="ECO:0000313" key="4">
    <source>
        <dbReference type="Proteomes" id="UP000009168"/>
    </source>
</evidence>
<feature type="region of interest" description="Disordered" evidence="2">
    <location>
        <begin position="2004"/>
        <end position="2025"/>
    </location>
</feature>
<feature type="coiled-coil region" evidence="1">
    <location>
        <begin position="430"/>
        <end position="465"/>
    </location>
</feature>
<evidence type="ECO:0000256" key="2">
    <source>
        <dbReference type="SAM" id="MobiDB-lite"/>
    </source>
</evidence>
<sequence length="2102" mass="248058">MQSRLNLELNNLNSQDFIESTAKKNDSSQIYKYSKRYAGTLNNSVILSQKEREVNEITYRLNKARDMAKENIYIMYPSLKHSIDYLSTPVRKLPQYQQISLKYPQTTKKQNFPPINLKSYDNLKISSELDIIRAPPRVQSLSELNKQVFFRDFKLKKKKKPYEGLDNRLEIEFPIHNEKDFVNLHSQGFKGKQNIDLFKHYLRMYMKNKYKVNQIKKERRDKHNKTLDSSKQNQFKQHDEFQNNTGSYLVDSIFENLAPLSKKNSIIKSPLARSPKNSQFLTNFKKSQQLVKQRMSLQEYIVDKSLNDVILFDNVITAYEQSNFKNQNEINQALNYSSNLNRKSLLDQLSEKIQNKVNIINIDPNTLPSIQDNKENETMFLIEEIFITQIMNKIAKHGLSILNLPDYRDFKRIVLSRKKMLQNLSDQIRVEKLINIKKNLNQHYNQEQEAQFFQKKEQFQKLKQDEYLKCTQIYNSDQQIKDQASYQINKLSNLEVSLDSSEYQNRFQNMNENFQNLSIKLSPITSRKYNNEKLNSIKILSSINDGIGISSPNISELHTNREKHSLHLDYTNIEIKKRDYEEIETQENIRSENSLAKVEIEKISENITNLVKSPNNFVDLQEKLRQRLAERNAINKTSVPSVIGNQSQIEVEKVENKINEKIVNESFSYQQEKSTLINGEQQSTRYMSQINDLNSINKSNCNGLYDNSTILSNVENKEISQVIQHKKIKNKAQHSQISQNIKQTDVQEEQKEKQEDQKQMQNESDETIELLLDVAQKYGIVEELMNLFQQEEGQQPISKEEREVRLKKFMEQVEEYTKEHEFQQKIKEKQKAQAIKFEKKKIEKIKKKKKLASSSNQNLSQINVLDDPSLININTNNSRENSVDKEDLNSQIESRTNENDNQHTNEIMILPSLNYNTNSENTDEEQANSKGQPSNLNLKKIKRVPIPSISERIYTEDIKTSRSDQNILIKEKQLAKNLTENQVQYSSEIDAQKANKFYAGQSKNIKKQEDNNDYYELFSQNKTNNKSDVEISYKSDSNKGSSRLISQKLLKNGELNRYKPTPKSQIQVAVTEQQQRLQESIKKKNTEMQKFLMRDMRSQNEQMLSKKRELENTLKVNFGQRSENTKVRERKRSQSPNDKSNNSSFGKNNFQQIFKKDEQLIQAQRKELMIKYYGEEKRQEIMMNTYTYEDEKEIKEKIKAKEEAIKKKMKIAATKMTIQQEKFEDLDPEMLIFQDILETHKKANEKLFHKIVSPQKKVKQKRKINFEKKFSEQLDIINEKEDKKLIDSLKHTKSVQLPGFFENQKLLEEINEGLYDDTILQRKQIKNQNEIVEKVVQDSQHLKSNSQEINALKKSDSSSKNFQIDNSNKNQNTEFNLDQIAIKTVSDYKQTFTSKSDQVEQTVTDRETVKELELTQSIDQTSRKDLHLTAEITEDDNQQEDVDDDDYDDDDEDEDQNESEIEYQQEEISNLMESKLTNSELANEQTVHHIVSEIQTIQEIDEKEKLTEEVIENQVDTQGNVVAVKVVKIKSPKKKQAKNQTPQKKRKTKVVTKVESDSKQNEELGEVREDIQEEEKKVKTKKKKVQKKVEDEDIANMYSFLQADKEEKKETKTKKKKKKIAKKKDEDYSQSDSQDQEVKEELGDSIQEIVNTSATKKTKKLKKKADESSFSKPKRKRTDTLQQQSDESPDSSFQKLSSQNISSVGQTLNDIVTDQKSAKLAKEERLKREKKQRMEEAKQRKEEEIRLKKEEERQKREEERLRKEEERLRREEEKQRKEEERLRKEEERRKIELEKQRIREERQKKFNQELEKLREFNFADEMELLKKRKLTLRELKEEIEYTIEKLGDQVDDESKYNILSYKQRIEQIQHFLESLDSAIDFTLENNDIPRDYLKEIFNVKNRWVRDKYKEKILKFQKEIQQPEADQGIFSDIKGEAVGEQEIQLILKYASLNQDVEGILQRMLQFSDDTNQLIKIKQMIRSMKSNVSQIGLDIINYVKIKTQKDDDDDEAQTDQPILLSETSQKQSETKFDNDKILLKLKKLKKYHKDRFEMVLQNQNKIRENNNFLKSINYKSQIDQEIINTYSVAKKSQIWASKFNPSVF</sequence>